<gene>
    <name evidence="4" type="ORF">IDJ75_18915</name>
</gene>
<keyword evidence="1" id="KW-0472">Membrane</keyword>
<feature type="transmembrane region" description="Helical" evidence="1">
    <location>
        <begin position="71"/>
        <end position="89"/>
    </location>
</feature>
<dbReference type="Gene3D" id="2.60.120.1440">
    <property type="match status" value="1"/>
</dbReference>
<dbReference type="RefSeq" id="WP_191177214.1">
    <property type="nucleotide sequence ID" value="NZ_JACWMW010000005.1"/>
</dbReference>
<proteinExistence type="predicted"/>
<feature type="domain" description="Protein FecR C-terminal" evidence="3">
    <location>
        <begin position="245"/>
        <end position="298"/>
    </location>
</feature>
<feature type="domain" description="FecR protein" evidence="2">
    <location>
        <begin position="106"/>
        <end position="199"/>
    </location>
</feature>
<comment type="caution">
    <text evidence="4">The sequence shown here is derived from an EMBL/GenBank/DDBJ whole genome shotgun (WGS) entry which is preliminary data.</text>
</comment>
<keyword evidence="5" id="KW-1185">Reference proteome</keyword>
<evidence type="ECO:0000259" key="2">
    <source>
        <dbReference type="Pfam" id="PF04773"/>
    </source>
</evidence>
<dbReference type="InterPro" id="IPR032508">
    <property type="entry name" value="FecR_C"/>
</dbReference>
<dbReference type="EMBL" id="JACWMW010000005">
    <property type="protein sequence ID" value="MBD1387366.1"/>
    <property type="molecule type" value="Genomic_DNA"/>
</dbReference>
<dbReference type="Gene3D" id="3.55.50.30">
    <property type="match status" value="1"/>
</dbReference>
<evidence type="ECO:0000259" key="3">
    <source>
        <dbReference type="Pfam" id="PF16344"/>
    </source>
</evidence>
<accession>A0ABR7X9V1</accession>
<keyword evidence="1" id="KW-1133">Transmembrane helix</keyword>
<dbReference type="Proteomes" id="UP000618754">
    <property type="component" value="Unassembled WGS sequence"/>
</dbReference>
<evidence type="ECO:0000256" key="1">
    <source>
        <dbReference type="SAM" id="Phobius"/>
    </source>
</evidence>
<evidence type="ECO:0000313" key="4">
    <source>
        <dbReference type="EMBL" id="MBD1387366.1"/>
    </source>
</evidence>
<dbReference type="PANTHER" id="PTHR30273">
    <property type="entry name" value="PERIPLASMIC SIGNAL SENSOR AND SIGMA FACTOR ACTIVATOR FECR-RELATED"/>
    <property type="match status" value="1"/>
</dbReference>
<dbReference type="InterPro" id="IPR006860">
    <property type="entry name" value="FecR"/>
</dbReference>
<name>A0ABR7X9V1_9SPHI</name>
<dbReference type="Pfam" id="PF04773">
    <property type="entry name" value="FecR"/>
    <property type="match status" value="1"/>
</dbReference>
<sequence length="316" mass="34506">MRKFTFLRKKIQAKDRALQEKLVHHYFDDLQLNQQPEAGENAGFDSKEVYNRIINNIDAMPVKRVGAGKKWMVAASLFAVASLSVLGFYNRIRILDIVSPIAQKQFSTVNGQVASLTLADGTKIWLNGGSKLSYPEAFRGDKREITLTGEAFLDVAHNATKAFIVHTGNIRTQVLGTSFNVKAYPEDSFVKVDVVTGKVGVVSSAAPTVFLTPAQGVTIVKKNHSAIIAKSIDVAALSGWKDGDFIVKNMPLPEVLNAVKHRFNVLIKADANLTKCSISANFTNVSLQNIMKIIAKLVKGKVTPDGTDYQLKGKGC</sequence>
<protein>
    <submittedName>
        <fullName evidence="4">FecR domain-containing protein</fullName>
    </submittedName>
</protein>
<dbReference type="Pfam" id="PF16344">
    <property type="entry name" value="FecR_C"/>
    <property type="match status" value="1"/>
</dbReference>
<organism evidence="4 5">
    <name type="scientific">Mucilaginibacter rigui</name>
    <dbReference type="NCBI Taxonomy" id="534635"/>
    <lineage>
        <taxon>Bacteria</taxon>
        <taxon>Pseudomonadati</taxon>
        <taxon>Bacteroidota</taxon>
        <taxon>Sphingobacteriia</taxon>
        <taxon>Sphingobacteriales</taxon>
        <taxon>Sphingobacteriaceae</taxon>
        <taxon>Mucilaginibacter</taxon>
    </lineage>
</organism>
<evidence type="ECO:0000313" key="5">
    <source>
        <dbReference type="Proteomes" id="UP000618754"/>
    </source>
</evidence>
<reference evidence="4 5" key="1">
    <citation type="submission" date="2020-09" db="EMBL/GenBank/DDBJ databases">
        <title>Novel species of Mucilaginibacter isolated from a glacier on the Tibetan Plateau.</title>
        <authorList>
            <person name="Liu Q."/>
            <person name="Xin Y.-H."/>
        </authorList>
    </citation>
    <scope>NUCLEOTIDE SEQUENCE [LARGE SCALE GENOMIC DNA]</scope>
    <source>
        <strain evidence="4 5">CGMCC 1.13878</strain>
    </source>
</reference>
<dbReference type="PANTHER" id="PTHR30273:SF2">
    <property type="entry name" value="PROTEIN FECR"/>
    <property type="match status" value="1"/>
</dbReference>
<keyword evidence="1" id="KW-0812">Transmembrane</keyword>
<dbReference type="InterPro" id="IPR012373">
    <property type="entry name" value="Ferrdict_sens_TM"/>
</dbReference>